<evidence type="ECO:0000256" key="1">
    <source>
        <dbReference type="ARBA" id="ARBA00000085"/>
    </source>
</evidence>
<dbReference type="GO" id="GO:0000155">
    <property type="term" value="F:phosphorelay sensor kinase activity"/>
    <property type="evidence" value="ECO:0007669"/>
    <property type="project" value="InterPro"/>
</dbReference>
<dbReference type="AlphaFoldDB" id="A0A2H9VNL2"/>
<dbReference type="InterPro" id="IPR035965">
    <property type="entry name" value="PAS-like_dom_sf"/>
</dbReference>
<dbReference type="InterPro" id="IPR036097">
    <property type="entry name" value="HisK_dim/P_sf"/>
</dbReference>
<dbReference type="CDD" id="cd00082">
    <property type="entry name" value="HisKA"/>
    <property type="match status" value="1"/>
</dbReference>
<evidence type="ECO:0000313" key="3">
    <source>
        <dbReference type="EMBL" id="PJJ79900.1"/>
    </source>
</evidence>
<dbReference type="Gene3D" id="1.10.287.130">
    <property type="match status" value="1"/>
</dbReference>
<comment type="caution">
    <text evidence="3">The sequence shown here is derived from an EMBL/GenBank/DDBJ whole genome shotgun (WGS) entry which is preliminary data.</text>
</comment>
<accession>A0A2H9VNL2</accession>
<organism evidence="3 4">
    <name type="scientific">Mucilaginibacter auburnensis</name>
    <dbReference type="NCBI Taxonomy" id="1457233"/>
    <lineage>
        <taxon>Bacteria</taxon>
        <taxon>Pseudomonadati</taxon>
        <taxon>Bacteroidota</taxon>
        <taxon>Sphingobacteriia</taxon>
        <taxon>Sphingobacteriales</taxon>
        <taxon>Sphingobacteriaceae</taxon>
        <taxon>Mucilaginibacter</taxon>
    </lineage>
</organism>
<dbReference type="EC" id="2.7.13.3" evidence="2"/>
<name>A0A2H9VNL2_9SPHI</name>
<proteinExistence type="predicted"/>
<dbReference type="SUPFAM" id="SSF47384">
    <property type="entry name" value="Homodimeric domain of signal transducing histidine kinase"/>
    <property type="match status" value="1"/>
</dbReference>
<dbReference type="OrthoDB" id="9124519at2"/>
<dbReference type="Proteomes" id="UP000242687">
    <property type="component" value="Unassembled WGS sequence"/>
</dbReference>
<dbReference type="EMBL" id="PGFJ01000002">
    <property type="protein sequence ID" value="PJJ79900.1"/>
    <property type="molecule type" value="Genomic_DNA"/>
</dbReference>
<reference evidence="3 4" key="1">
    <citation type="submission" date="2017-11" db="EMBL/GenBank/DDBJ databases">
        <title>Genomic Encyclopedia of Archaeal and Bacterial Type Strains, Phase II (KMG-II): From Individual Species to Whole Genera.</title>
        <authorList>
            <person name="Goeker M."/>
        </authorList>
    </citation>
    <scope>NUCLEOTIDE SEQUENCE [LARGE SCALE GENOMIC DNA]</scope>
    <source>
        <strain evidence="3 4">DSM 28175</strain>
    </source>
</reference>
<dbReference type="Gene3D" id="3.30.450.20">
    <property type="entry name" value="PAS domain"/>
    <property type="match status" value="1"/>
</dbReference>
<protein>
    <recommendedName>
        <fullName evidence="2">histidine kinase</fullName>
        <ecNumber evidence="2">2.7.13.3</ecNumber>
    </recommendedName>
</protein>
<evidence type="ECO:0000313" key="4">
    <source>
        <dbReference type="Proteomes" id="UP000242687"/>
    </source>
</evidence>
<dbReference type="SUPFAM" id="SSF55785">
    <property type="entry name" value="PYP-like sensor domain (PAS domain)"/>
    <property type="match status" value="1"/>
</dbReference>
<comment type="catalytic activity">
    <reaction evidence="1">
        <text>ATP + protein L-histidine = ADP + protein N-phospho-L-histidine.</text>
        <dbReference type="EC" id="2.7.13.3"/>
    </reaction>
</comment>
<dbReference type="InterPro" id="IPR003661">
    <property type="entry name" value="HisK_dim/P_dom"/>
</dbReference>
<gene>
    <name evidence="3" type="ORF">CLV57_3039</name>
</gene>
<sequence length="197" mass="22123">MENYRQINQLLNDSSFFYTISIGIDSMYCYVSKNYDNNFKLNHGTLLGKHFSVTLHPEDVAICETLGAKCFSEPGKLIPATLRKHDGKGGFVTTQWEMQAYFDDNGQPAGIFCIGYNISEFVSTQNQLDSAHTQLDTIGFIQSHMVRKPLANIIGLSDLISEHTNDNAVTQLCQMLKQSSEELDSIIKNISKEATRQ</sequence>
<evidence type="ECO:0000256" key="2">
    <source>
        <dbReference type="ARBA" id="ARBA00012438"/>
    </source>
</evidence>
<keyword evidence="4" id="KW-1185">Reference proteome</keyword>
<dbReference type="RefSeq" id="WP_100342205.1">
    <property type="nucleotide sequence ID" value="NZ_PGFJ01000002.1"/>
</dbReference>